<keyword evidence="2" id="KW-1185">Reference proteome</keyword>
<dbReference type="EMBL" id="KI928299">
    <property type="protein sequence ID" value="EWC88080.1"/>
    <property type="molecule type" value="Genomic_DNA"/>
</dbReference>
<feature type="non-terminal residue" evidence="1">
    <location>
        <position position="1"/>
    </location>
</feature>
<dbReference type="AlphaFoldDB" id="W7K5E4"/>
<gene>
    <name evidence="1" type="ORF">PFNF54_03124</name>
</gene>
<sequence length="55" mass="6139">AYVYSSCKLIKAVGAPDTEGSIKMSVKCVDEKHPSIVKEERPFNALEELKKKIMV</sequence>
<evidence type="ECO:0000313" key="1">
    <source>
        <dbReference type="EMBL" id="EWC88080.1"/>
    </source>
</evidence>
<protein>
    <submittedName>
        <fullName evidence="1">Uncharacterized protein</fullName>
    </submittedName>
</protein>
<accession>W7K5E4</accession>
<dbReference type="Proteomes" id="UP000030673">
    <property type="component" value="Unassembled WGS sequence"/>
</dbReference>
<proteinExistence type="predicted"/>
<organism evidence="1 2">
    <name type="scientific">Plasmodium falciparum (isolate NF54)</name>
    <dbReference type="NCBI Taxonomy" id="5843"/>
    <lineage>
        <taxon>Eukaryota</taxon>
        <taxon>Sar</taxon>
        <taxon>Alveolata</taxon>
        <taxon>Apicomplexa</taxon>
        <taxon>Aconoidasida</taxon>
        <taxon>Haemosporida</taxon>
        <taxon>Plasmodiidae</taxon>
        <taxon>Plasmodium</taxon>
        <taxon>Plasmodium (Laverania)</taxon>
    </lineage>
</organism>
<evidence type="ECO:0000313" key="2">
    <source>
        <dbReference type="Proteomes" id="UP000030673"/>
    </source>
</evidence>
<name>W7K5E4_PLAFO</name>
<reference evidence="1 2" key="1">
    <citation type="submission" date="2013-02" db="EMBL/GenBank/DDBJ databases">
        <title>The Genome Sequence of Plasmodium falciparum NF54.</title>
        <authorList>
            <consortium name="The Broad Institute Genome Sequencing Platform"/>
            <consortium name="The Broad Institute Genome Sequencing Center for Infectious Disease"/>
            <person name="Neafsey D."/>
            <person name="Cheeseman I."/>
            <person name="Volkman S."/>
            <person name="Adams J."/>
            <person name="Walker B."/>
            <person name="Young S.K."/>
            <person name="Zeng Q."/>
            <person name="Gargeya S."/>
            <person name="Fitzgerald M."/>
            <person name="Haas B."/>
            <person name="Abouelleil A."/>
            <person name="Alvarado L."/>
            <person name="Arachchi H.M."/>
            <person name="Berlin A.M."/>
            <person name="Chapman S.B."/>
            <person name="Dewar J."/>
            <person name="Goldberg J."/>
            <person name="Griggs A."/>
            <person name="Gujja S."/>
            <person name="Hansen M."/>
            <person name="Howarth C."/>
            <person name="Imamovic A."/>
            <person name="Larimer J."/>
            <person name="McCowan C."/>
            <person name="Murphy C."/>
            <person name="Neiman D."/>
            <person name="Pearson M."/>
            <person name="Priest M."/>
            <person name="Roberts A."/>
            <person name="Saif S."/>
            <person name="Shea T."/>
            <person name="Sisk P."/>
            <person name="Sykes S."/>
            <person name="Wortman J."/>
            <person name="Nusbaum C."/>
            <person name="Birren B."/>
        </authorList>
    </citation>
    <scope>NUCLEOTIDE SEQUENCE [LARGE SCALE GENOMIC DNA]</scope>
    <source>
        <strain evidence="1 2">NF54</strain>
    </source>
</reference>